<dbReference type="GO" id="GO:0006614">
    <property type="term" value="P:SRP-dependent cotranslational protein targeting to membrane"/>
    <property type="evidence" value="ECO:0007669"/>
    <property type="project" value="InterPro"/>
</dbReference>
<evidence type="ECO:0000256" key="22">
    <source>
        <dbReference type="ARBA" id="ARBA00029498"/>
    </source>
</evidence>
<evidence type="ECO:0000256" key="19">
    <source>
        <dbReference type="ARBA" id="ARBA00023242"/>
    </source>
</evidence>
<dbReference type="FunFam" id="2.60.40.1180:FF:000015">
    <property type="entry name" value="Alpha-mannosidase"/>
    <property type="match status" value="2"/>
</dbReference>
<dbReference type="Gene3D" id="2.60.40.1180">
    <property type="entry name" value="Golgi alpha-mannosidase II"/>
    <property type="match status" value="2"/>
</dbReference>
<keyword evidence="25" id="KW-0812">Transmembrane</keyword>
<dbReference type="Gene3D" id="1.10.3450.40">
    <property type="entry name" value="Signal recognition particle, SRP68 subunit, RNA-binding domain"/>
    <property type="match status" value="1"/>
</dbReference>
<keyword evidence="17" id="KW-1015">Disulfide bond</keyword>
<dbReference type="Pfam" id="PF21260">
    <property type="entry name" value="Laman-like_dom"/>
    <property type="match status" value="2"/>
</dbReference>
<comment type="similarity">
    <text evidence="7">Belongs to the glycosyl hydrolase 38 family.</text>
</comment>
<evidence type="ECO:0000313" key="28">
    <source>
        <dbReference type="Proteomes" id="UP000290289"/>
    </source>
</evidence>
<dbReference type="PANTHER" id="PTHR11607:SF3">
    <property type="entry name" value="LYSOSOMAL ALPHA-MANNOSIDASE"/>
    <property type="match status" value="1"/>
</dbReference>
<evidence type="ECO:0000256" key="1">
    <source>
        <dbReference type="ARBA" id="ARBA00000365"/>
    </source>
</evidence>
<dbReference type="FunFam" id="3.20.110.10:FF:000001">
    <property type="entry name" value="Alpha-mannosidase"/>
    <property type="match status" value="1"/>
</dbReference>
<organism evidence="27 28">
    <name type="scientific">Malus domestica</name>
    <name type="common">Apple</name>
    <name type="synonym">Pyrus malus</name>
    <dbReference type="NCBI Taxonomy" id="3750"/>
    <lineage>
        <taxon>Eukaryota</taxon>
        <taxon>Viridiplantae</taxon>
        <taxon>Streptophyta</taxon>
        <taxon>Embryophyta</taxon>
        <taxon>Tracheophyta</taxon>
        <taxon>Spermatophyta</taxon>
        <taxon>Magnoliopsida</taxon>
        <taxon>eudicotyledons</taxon>
        <taxon>Gunneridae</taxon>
        <taxon>Pentapetalae</taxon>
        <taxon>rosids</taxon>
        <taxon>fabids</taxon>
        <taxon>Rosales</taxon>
        <taxon>Rosaceae</taxon>
        <taxon>Amygdaloideae</taxon>
        <taxon>Maleae</taxon>
        <taxon>Malus</taxon>
    </lineage>
</organism>
<dbReference type="InterPro" id="IPR048534">
    <property type="entry name" value="Man2a1-like_dom"/>
</dbReference>
<evidence type="ECO:0000256" key="10">
    <source>
        <dbReference type="ARBA" id="ARBA00022723"/>
    </source>
</evidence>
<dbReference type="InterPro" id="IPR000602">
    <property type="entry name" value="Glyco_hydro_38_N"/>
</dbReference>
<evidence type="ECO:0000256" key="20">
    <source>
        <dbReference type="ARBA" id="ARBA00023274"/>
    </source>
</evidence>
<keyword evidence="20" id="KW-0687">Ribonucleoprotein</keyword>
<keyword evidence="19" id="KW-0539">Nucleus</keyword>
<evidence type="ECO:0000256" key="18">
    <source>
        <dbReference type="ARBA" id="ARBA00023180"/>
    </source>
</evidence>
<dbReference type="FunFam" id="1.10.3450.40:FF:000001">
    <property type="entry name" value="Signal recognition particle subunit SRP68"/>
    <property type="match status" value="1"/>
</dbReference>
<feature type="transmembrane region" description="Helical" evidence="25">
    <location>
        <begin position="37"/>
        <end position="55"/>
    </location>
</feature>
<evidence type="ECO:0000256" key="16">
    <source>
        <dbReference type="ARBA" id="ARBA00023135"/>
    </source>
</evidence>
<keyword evidence="25" id="KW-1133">Transmembrane helix</keyword>
<keyword evidence="28" id="KW-1185">Reference proteome</keyword>
<dbReference type="GO" id="GO:0005829">
    <property type="term" value="C:cytosol"/>
    <property type="evidence" value="ECO:0007669"/>
    <property type="project" value="UniProtKB-ARBA"/>
</dbReference>
<dbReference type="GO" id="GO:0006013">
    <property type="term" value="P:mannose metabolic process"/>
    <property type="evidence" value="ECO:0007669"/>
    <property type="project" value="InterPro"/>
</dbReference>
<dbReference type="Gene3D" id="3.20.110.10">
    <property type="entry name" value="Glycoside hydrolase 38, N terminal domain"/>
    <property type="match status" value="3"/>
</dbReference>
<keyword evidence="15" id="KW-0694">RNA-binding</keyword>
<dbReference type="InterPro" id="IPR050843">
    <property type="entry name" value="Glycosyl_Hydrlase_38"/>
</dbReference>
<keyword evidence="25" id="KW-0472">Membrane</keyword>
<dbReference type="GO" id="GO:0004559">
    <property type="term" value="F:alpha-mannosidase activity"/>
    <property type="evidence" value="ECO:0007669"/>
    <property type="project" value="UniProtKB-EC"/>
</dbReference>
<dbReference type="FunFam" id="1.20.1270.50:FF:000002">
    <property type="entry name" value="Alpha-mannosidase"/>
    <property type="match status" value="2"/>
</dbReference>
<comment type="subcellular location">
    <subcellularLocation>
        <location evidence="4">Cytoplasm</location>
    </subcellularLocation>
    <subcellularLocation>
        <location evidence="3">Endoplasmic reticulum</location>
    </subcellularLocation>
    <subcellularLocation>
        <location evidence="5">Nucleus</location>
        <location evidence="5">Nucleolus</location>
    </subcellularLocation>
</comment>
<comment type="caution">
    <text evidence="27">The sequence shown here is derived from an EMBL/GenBank/DDBJ whole genome shotgun (WGS) entry which is preliminary data.</text>
</comment>
<evidence type="ECO:0000256" key="4">
    <source>
        <dbReference type="ARBA" id="ARBA00004496"/>
    </source>
</evidence>
<proteinExistence type="inferred from homology"/>
<evidence type="ECO:0000256" key="2">
    <source>
        <dbReference type="ARBA" id="ARBA00001947"/>
    </source>
</evidence>
<sequence>MNTFLGSQCIPSPTPTPTPLICHDMAAVEARCRVPRLLLLVVVVVLVVFEFILYAESKYVQYNTTSGLVAGKLNVHLVPHSHDDVGWLKTIDQYYVGSNNSIQGACVQNVLDSLVPALLADKNRKFIYVEQAFFQRWWREQSKGTQNIVKQLVNDGQLELINGGMCMHDEAATHYIDMIDQTTLGHRFIKQEFNVTPRIGWQIDPFGHSAVQAYLLGAEVGFDSLFFARIDYQDRAKRMVDKSLEVVWRGSKSLGSSAQIFTGVFPKNYEPPSDNFYFEVDDPSPIVQDDTFLFDYNVPDRVNDFVSAAMSQANITRTNHIMWTMGTDFKYQYANTWFRQMDKFIHYVNQDGRVNALYSTPSIYTDAKYAANESWPIKTDDFFPYADVVNAYWTGYFTSRPAIKGYVRTLGGYYMAARQLEFFKGLNKSGPNTDSLADALAIVQHHDAVSGTEKQHVAYDYAKRLSIGYKECPLLNISYCPPSEADLSNGKTLVIVVYNSLGWKREDIVKIPVVSANVTVRDYTGKEVESQILPLLKASAGLRNNYVKAYLGVSPSITPSYWLAFSATVPPLGFSTYTVSSATRTATTSERQTAYKSETSQNDTIEVGPGKLKLVYSGNDGKLTQYINTGSLVNKSIQQAFSYYPGDDGHHGSADKQASGAYIFRPNGTVPINSEGQVSFTVLRGPLLDEVHQRINSWIYQVTRLYKEKEHAEIEFTVGPIPIDDGIGKEIVTKITTGMETNKKFYTDSNARDFIERIRDYRKDWNLELNQPVAGNYYPINLGLYTKDNNTEFSVLVDRSVGGSSIVDGQLELMVHRRLTHDDDRGVGEALNETVCIQDGCKGLTIIGKYYLRLDPLGEGAKWRRSFGQEIYSPFLLAFTEQDEDSWKSSHVTTFSGMDPSYTLTDNVAIITLQELEDGKLLFRLAHLYEIDEDKDLSVMASVELKKVFADKKIRKVTEMSLSANQERAEMEKKRLVWKAEGSSEGEAKVLRGGPVDPTKLVVELAPMEIRTLIIDFYPMAVESNCLRLLLVMVLLVQVFLRGESKYMVYNTTSRLVPGKLNVHLVPHTHDDVGWKKTVDQYYTGSNNSLQVACVRMVLDSLVPALLADKNRKFIYVFFQRWWRDQTEATQNTVKQLVSSGQLELMYKICNALQSKFQFLSFYLKCLAVVYDLGLFCRNGGMCMHDEAAAHYIDMIDQTTLGHRFIKQEFNVTPRIGWQIDPFGHSAVQAYLLGAEVGFDSLFFARIDYQDRAKRKNEKSLEVVWRGSKSLGSSAQIFAGAFPENYGPPTNDFYFEVDDISPIVQDDTDLSDYNVLERVNDFVSAAISQKRVEICRGLCKPLVGFQANITRTNHIMWTMGSDFKYQYAHSWFLQMDKFIHYVNQDGRVNALYSTPSIYTDAKHATNEPWPIKTGDFFPYADKENIYWTGYFTSRPAIKGYVRMMSGYYLAARQLEFFKGMSKSGSKTDSLADALAIAQHHDAVSGTERQHVADDYAKRLSIGYNECPLLNISYCPPSEADLSTGKSLVIVVYNSLGWKRKDVIKIPVINANVAVRDSTGKEIESQLIPLLNASATIRNYHVKAYLGKSLGETPYYWLAFSATVPPLGFSTYFISSATRKATTSEVYRSEAGRNDTIEVGRGNLRLIYSGNEGQLTKYMNSRSLVKKQIKQSFSYYAGDNGYVDLQAEGAYVFRPNGSYPIKSGGKVDHFTVLRGPLLDEVHQRINSWIYQVTRVYKEKEHAEIEFIIGPIPIDNGVGKDIVSKITTGMKTNKRFYTDSNGRDFIERIRDYRKDWDLEVNQPVAGNYYPINLGIYTKDNNTELSVLVDRSVGGSSIVDGQLELMLHRRLLSDDDKGIFEALNETVCIRDDCEGLIIIGKYYLRLDPLGEGAKWRRSFGQEIYSPFLLAFTEQDEDSWTSSHVTTFSGMDPSYTLPDNVAIITLQELEDEKLLFRLAHLYEIDEDKDLSVMASVELKKVFADKKIRKVTEMSLSANQERAEMEKKRLVWKAEGSSDEEAKVLRGGPVDPTKLVVDLAPMEIRTLIIDLERDTESTATARPPPPEQSIELHYPRHHLIPESQASAMEIEDPKPNSSDQISPKFSINVLLLLKSAQMQHGLRHGDYTRYRRYCTARLRRLYKSLKFTHGRGKYNRRAITESTVTEVRYLHVVLYTAERAWSHAMEKRQVLDGPNARQRIYLIGRLRKAVKWATLFAQLCAIKGDSRTSLEAEAYASFMKGSLLFEQDQNWDTALMNFKSARAVYEELAKYGDLENQVLCRERVEELEPSIRYCLHKVGESNLQASELLQIGEMEGPALDLFKAKLEAVMAEARSQQAASMTEFHWLGHRFPISNPKTRVSILKAQELEKDLLGSSTNSLPPEKKLGIFDKIFTAYHEARGSIRSDLASAGNSENVKDDLNGLDKAVSAVLGERTIERNQMLVTIAKSKLTKRRDDKNEKATKPEELVRLYDLLLQNTSDLSDLVSSGRDKKPEEVAFADECELKSLAFRAERCFFLGKSYSLAGKRVEAYVLYCHARSLAENALEKFQSVNNGDEAIIKELKTLYDECRSNSCIEHATGIMEELKAPENLSKKISSINLSGIDKKVEFLLEKLNVYESAVGDANVKSAPRIEAFPPPFQSIPRNPIVLDLAYNHIDFPSLQHRMRKDKSGGFLKRNSRRRPSLYPSKHAFRKAR</sequence>
<evidence type="ECO:0000256" key="25">
    <source>
        <dbReference type="SAM" id="Phobius"/>
    </source>
</evidence>
<dbReference type="Pfam" id="PF09261">
    <property type="entry name" value="Alpha-mann_mid"/>
    <property type="match status" value="2"/>
</dbReference>
<keyword evidence="9" id="KW-0963">Cytoplasm</keyword>
<accession>A0A498JRR5</accession>
<feature type="domain" description="Glycoside hydrolase family 38 central" evidence="26">
    <location>
        <begin position="391"/>
        <end position="465"/>
    </location>
</feature>
<feature type="region of interest" description="Disordered" evidence="24">
    <location>
        <begin position="2662"/>
        <end position="2690"/>
    </location>
</feature>
<dbReference type="InterPro" id="IPR011013">
    <property type="entry name" value="Gal_mutarotase_sf_dom"/>
</dbReference>
<evidence type="ECO:0000313" key="27">
    <source>
        <dbReference type="EMBL" id="RXH95941.1"/>
    </source>
</evidence>
<dbReference type="GO" id="GO:0008312">
    <property type="term" value="F:7S RNA binding"/>
    <property type="evidence" value="ECO:0007669"/>
    <property type="project" value="InterPro"/>
</dbReference>
<dbReference type="Pfam" id="PF17677">
    <property type="entry name" value="Glyco_hydro38C2"/>
    <property type="match status" value="2"/>
</dbReference>
<evidence type="ECO:0000256" key="15">
    <source>
        <dbReference type="ARBA" id="ARBA00022884"/>
    </source>
</evidence>
<comment type="catalytic activity">
    <reaction evidence="1">
        <text>Hydrolysis of terminal, non-reducing alpha-D-mannose residues in alpha-D-mannosides.</text>
        <dbReference type="EC" id="3.2.1.24"/>
    </reaction>
</comment>
<protein>
    <recommendedName>
        <fullName evidence="22">Signal recognition particle subunit SRP68</fullName>
        <ecNumber evidence="8">3.2.1.24</ecNumber>
    </recommendedName>
    <alternativeName>
        <fullName evidence="23">Signal recognition particle 68 kDa protein</fullName>
    </alternativeName>
</protein>
<evidence type="ECO:0000259" key="26">
    <source>
        <dbReference type="SMART" id="SM00872"/>
    </source>
</evidence>
<comment type="similarity">
    <text evidence="6">Belongs to the SRP68 family.</text>
</comment>
<evidence type="ECO:0000256" key="14">
    <source>
        <dbReference type="ARBA" id="ARBA00022833"/>
    </source>
</evidence>
<evidence type="ECO:0000256" key="3">
    <source>
        <dbReference type="ARBA" id="ARBA00004240"/>
    </source>
</evidence>
<dbReference type="SUPFAM" id="SSF88688">
    <property type="entry name" value="Families 57/38 glycoside transferase middle domain"/>
    <property type="match status" value="2"/>
</dbReference>
<dbReference type="InterPro" id="IPR013780">
    <property type="entry name" value="Glyco_hydro_b"/>
</dbReference>
<keyword evidence="12" id="KW-0378">Hydrolase</keyword>
<dbReference type="Gene3D" id="2.70.98.30">
    <property type="entry name" value="Golgi alpha-mannosidase II, domain 4"/>
    <property type="match status" value="2"/>
</dbReference>
<evidence type="ECO:0000256" key="13">
    <source>
        <dbReference type="ARBA" id="ARBA00022824"/>
    </source>
</evidence>
<gene>
    <name evidence="27" type="ORF">DVH24_008441</name>
</gene>
<dbReference type="InterPro" id="IPR041147">
    <property type="entry name" value="GH38_C"/>
</dbReference>
<dbReference type="SUPFAM" id="SSF88713">
    <property type="entry name" value="Glycoside hydrolase/deacetylase"/>
    <property type="match status" value="2"/>
</dbReference>
<evidence type="ECO:0000256" key="17">
    <source>
        <dbReference type="ARBA" id="ARBA00023157"/>
    </source>
</evidence>
<keyword evidence="18" id="KW-0325">Glycoprotein</keyword>
<dbReference type="CDD" id="cd15481">
    <property type="entry name" value="SRP68-RBD"/>
    <property type="match status" value="1"/>
</dbReference>
<evidence type="ECO:0000256" key="7">
    <source>
        <dbReference type="ARBA" id="ARBA00009792"/>
    </source>
</evidence>
<dbReference type="InterPro" id="IPR028995">
    <property type="entry name" value="Glyco_hydro_57/38_cen_sf"/>
</dbReference>
<dbReference type="EC" id="3.2.1.24" evidence="8"/>
<dbReference type="InterPro" id="IPR011682">
    <property type="entry name" value="Glyco_hydro_38_C"/>
</dbReference>
<dbReference type="InterPro" id="IPR015341">
    <property type="entry name" value="Glyco_hydro_38_cen"/>
</dbReference>
<dbReference type="Pfam" id="PF01074">
    <property type="entry name" value="Glyco_hydro_38N"/>
    <property type="match status" value="3"/>
</dbReference>
<keyword evidence="14" id="KW-0862">Zinc</keyword>
<dbReference type="FunFam" id="1.20.1270.50:FF:000003">
    <property type="entry name" value="Alpha-mannosidase"/>
    <property type="match status" value="2"/>
</dbReference>
<dbReference type="Gene3D" id="1.20.1270.50">
    <property type="entry name" value="Glycoside hydrolase family 38, central domain"/>
    <property type="match status" value="4"/>
</dbReference>
<feature type="domain" description="Glycoside hydrolase family 38 central" evidence="26">
    <location>
        <begin position="1425"/>
        <end position="1499"/>
    </location>
</feature>
<dbReference type="Proteomes" id="UP000290289">
    <property type="component" value="Chromosome 6"/>
</dbReference>
<dbReference type="InterPro" id="IPR011330">
    <property type="entry name" value="Glyco_hydro/deAcase_b/a-brl"/>
</dbReference>
<dbReference type="GO" id="GO:0030942">
    <property type="term" value="F:endoplasmic reticulum signal peptide binding"/>
    <property type="evidence" value="ECO:0007669"/>
    <property type="project" value="InterPro"/>
</dbReference>
<dbReference type="InterPro" id="IPR026258">
    <property type="entry name" value="SRP68"/>
</dbReference>
<dbReference type="Gene3D" id="2.60.40.1360">
    <property type="match status" value="2"/>
</dbReference>
<dbReference type="STRING" id="3750.A0A498JRR5"/>
<name>A0A498JRR5_MALDO</name>
<evidence type="ECO:0000256" key="9">
    <source>
        <dbReference type="ARBA" id="ARBA00022490"/>
    </source>
</evidence>
<keyword evidence="13" id="KW-0256">Endoplasmic reticulum</keyword>
<reference evidence="27 28" key="1">
    <citation type="submission" date="2018-10" db="EMBL/GenBank/DDBJ databases">
        <title>A high-quality apple genome assembly.</title>
        <authorList>
            <person name="Hu J."/>
        </authorList>
    </citation>
    <scope>NUCLEOTIDE SEQUENCE [LARGE SCALE GENOMIC DNA]</scope>
    <source>
        <strain evidence="28">cv. HFTH1</strain>
        <tissue evidence="27">Young leaf</tissue>
    </source>
</reference>
<dbReference type="GO" id="GO:0030246">
    <property type="term" value="F:carbohydrate binding"/>
    <property type="evidence" value="ECO:0007669"/>
    <property type="project" value="InterPro"/>
</dbReference>
<dbReference type="PANTHER" id="PTHR11607">
    <property type="entry name" value="ALPHA-MANNOSIDASE"/>
    <property type="match status" value="1"/>
</dbReference>
<dbReference type="InterPro" id="IPR034652">
    <property type="entry name" value="SRP68-RBD"/>
</dbReference>
<dbReference type="SUPFAM" id="SSF74650">
    <property type="entry name" value="Galactose mutarotase-like"/>
    <property type="match status" value="2"/>
</dbReference>
<dbReference type="EMBL" id="RDQH01000332">
    <property type="protein sequence ID" value="RXH95941.1"/>
    <property type="molecule type" value="Genomic_DNA"/>
</dbReference>
<evidence type="ECO:0000256" key="23">
    <source>
        <dbReference type="ARBA" id="ARBA00083741"/>
    </source>
</evidence>
<dbReference type="GO" id="GO:0046872">
    <property type="term" value="F:metal ion binding"/>
    <property type="evidence" value="ECO:0007669"/>
    <property type="project" value="UniProtKB-KW"/>
</dbReference>
<evidence type="ECO:0000256" key="8">
    <source>
        <dbReference type="ARBA" id="ARBA00012752"/>
    </source>
</evidence>
<evidence type="ECO:0000256" key="6">
    <source>
        <dbReference type="ARBA" id="ARBA00009352"/>
    </source>
</evidence>
<dbReference type="GO" id="GO:0005047">
    <property type="term" value="F:signal recognition particle binding"/>
    <property type="evidence" value="ECO:0007669"/>
    <property type="project" value="InterPro"/>
</dbReference>
<evidence type="ECO:0000256" key="5">
    <source>
        <dbReference type="ARBA" id="ARBA00004604"/>
    </source>
</evidence>
<keyword evidence="10" id="KW-0479">Metal-binding</keyword>
<evidence type="ECO:0000256" key="12">
    <source>
        <dbReference type="ARBA" id="ARBA00022801"/>
    </source>
</evidence>
<dbReference type="GO" id="GO:0005786">
    <property type="term" value="C:signal recognition particle, endoplasmic reticulum targeting"/>
    <property type="evidence" value="ECO:0007669"/>
    <property type="project" value="UniProtKB-KW"/>
</dbReference>
<evidence type="ECO:0000256" key="24">
    <source>
        <dbReference type="SAM" id="MobiDB-lite"/>
    </source>
</evidence>
<dbReference type="SMART" id="SM00872">
    <property type="entry name" value="Alpha-mann_mid"/>
    <property type="match status" value="2"/>
</dbReference>
<dbReference type="FunFam" id="2.60.40.1360:FF:000001">
    <property type="entry name" value="Alpha-mannosidase"/>
    <property type="match status" value="2"/>
</dbReference>
<keyword evidence="16" id="KW-0733">Signal recognition particle</keyword>
<dbReference type="GO" id="GO:0005783">
    <property type="term" value="C:endoplasmic reticulum"/>
    <property type="evidence" value="ECO:0007669"/>
    <property type="project" value="UniProtKB-SubCell"/>
</dbReference>
<keyword evidence="11" id="KW-0732">Signal</keyword>
<dbReference type="InterPro" id="IPR037094">
    <property type="entry name" value="Glyco_hydro_38_cen_sf"/>
</dbReference>
<dbReference type="InterPro" id="IPR038253">
    <property type="entry name" value="SRP68_N_sf"/>
</dbReference>
<evidence type="ECO:0000256" key="11">
    <source>
        <dbReference type="ARBA" id="ARBA00022729"/>
    </source>
</evidence>
<dbReference type="InterPro" id="IPR027291">
    <property type="entry name" value="Glyco_hydro_38_N_sf"/>
</dbReference>
<comment type="cofactor">
    <cofactor evidence="2">
        <name>Zn(2+)</name>
        <dbReference type="ChEBI" id="CHEBI:29105"/>
    </cofactor>
</comment>
<dbReference type="Pfam" id="PF07748">
    <property type="entry name" value="Glyco_hydro_38C"/>
    <property type="match status" value="2"/>
</dbReference>
<dbReference type="CDD" id="cd10810">
    <property type="entry name" value="GH38N_AMII_LAM_like"/>
    <property type="match status" value="2"/>
</dbReference>
<dbReference type="Pfam" id="PF16969">
    <property type="entry name" value="SRP68"/>
    <property type="match status" value="1"/>
</dbReference>
<dbReference type="GO" id="GO:0005730">
    <property type="term" value="C:nucleolus"/>
    <property type="evidence" value="ECO:0007669"/>
    <property type="project" value="UniProtKB-SubCell"/>
</dbReference>
<evidence type="ECO:0000256" key="21">
    <source>
        <dbReference type="ARBA" id="ARBA00023295"/>
    </source>
</evidence>
<dbReference type="FunFam" id="2.70.98.30:FF:000004">
    <property type="entry name" value="Alpha-mannosidase"/>
    <property type="match status" value="2"/>
</dbReference>
<keyword evidence="21" id="KW-0326">Glycosidase</keyword>